<dbReference type="OrthoDB" id="8453922at2"/>
<dbReference type="STRING" id="1120923.SAMN02746095_02240"/>
<accession>A0A0D6PJD5</accession>
<protein>
    <submittedName>
        <fullName evidence="1">Uncharacterized protein</fullName>
    </submittedName>
</protein>
<dbReference type="RefSeq" id="WP_048880254.1">
    <property type="nucleotide sequence ID" value="NZ_BANC01000123.1"/>
</dbReference>
<organism evidence="1 2">
    <name type="scientific">Acidocella aminolytica 101 = DSM 11237</name>
    <dbReference type="NCBI Taxonomy" id="1120923"/>
    <lineage>
        <taxon>Bacteria</taxon>
        <taxon>Pseudomonadati</taxon>
        <taxon>Pseudomonadota</taxon>
        <taxon>Alphaproteobacteria</taxon>
        <taxon>Acetobacterales</taxon>
        <taxon>Acidocellaceae</taxon>
        <taxon>Acidocella</taxon>
    </lineage>
</organism>
<name>A0A0D6PJD5_9PROT</name>
<sequence length="114" mass="13305">MSISFLTDNPTKLLKDFKKKIDDGEVVTWSYDKDGDFTHAPDQWKNKAWLKPTEEADRLRFNIIGSNKYELTWTIYSVYHGRFMEAMIRHCRALYTVARSPSKPTDNDAKPVSD</sequence>
<keyword evidence="2" id="KW-1185">Reference proteome</keyword>
<dbReference type="Proteomes" id="UP000032668">
    <property type="component" value="Unassembled WGS sequence"/>
</dbReference>
<comment type="caution">
    <text evidence="1">The sequence shown here is derived from an EMBL/GenBank/DDBJ whole genome shotgun (WGS) entry which is preliminary data.</text>
</comment>
<dbReference type="EMBL" id="BANC01000123">
    <property type="protein sequence ID" value="GAN81870.1"/>
    <property type="molecule type" value="Genomic_DNA"/>
</dbReference>
<gene>
    <name evidence="1" type="ORF">Aam_125_012</name>
</gene>
<proteinExistence type="predicted"/>
<evidence type="ECO:0000313" key="2">
    <source>
        <dbReference type="Proteomes" id="UP000032668"/>
    </source>
</evidence>
<reference evidence="1 2" key="1">
    <citation type="submission" date="2012-11" db="EMBL/GenBank/DDBJ databases">
        <title>Whole genome sequence of Acidocella aminolytica 101 = DSM 11237.</title>
        <authorList>
            <person name="Azuma Y."/>
            <person name="Higashiura N."/>
            <person name="Hirakawa H."/>
            <person name="Matsushita K."/>
        </authorList>
    </citation>
    <scope>NUCLEOTIDE SEQUENCE [LARGE SCALE GENOMIC DNA]</scope>
    <source>
        <strain evidence="2">101 / DSM 11237</strain>
    </source>
</reference>
<dbReference type="AlphaFoldDB" id="A0A0D6PJD5"/>
<evidence type="ECO:0000313" key="1">
    <source>
        <dbReference type="EMBL" id="GAN81870.1"/>
    </source>
</evidence>